<feature type="region of interest" description="Disordered" evidence="7">
    <location>
        <begin position="1"/>
        <end position="37"/>
    </location>
</feature>
<evidence type="ECO:0000256" key="2">
    <source>
        <dbReference type="ARBA" id="ARBA00005472"/>
    </source>
</evidence>
<evidence type="ECO:0000313" key="11">
    <source>
        <dbReference type="RefSeq" id="XP_004850133.1"/>
    </source>
</evidence>
<evidence type="ECO:0000256" key="7">
    <source>
        <dbReference type="SAM" id="MobiDB-lite"/>
    </source>
</evidence>
<reference evidence="8 9" key="1">
    <citation type="journal article" date="2011" name="Nature">
        <title>Genome sequencing reveals insights into physiology and longevity of the naked mole rat.</title>
        <authorList>
            <person name="Kim E.B."/>
            <person name="Fang X."/>
            <person name="Fushan A.A."/>
            <person name="Huang Z."/>
            <person name="Lobanov A.V."/>
            <person name="Han L."/>
            <person name="Marino S.M."/>
            <person name="Sun X."/>
            <person name="Turanov A.A."/>
            <person name="Yang P."/>
            <person name="Yim S.H."/>
            <person name="Zhao X."/>
            <person name="Kasaikina M.V."/>
            <person name="Stoletzki N."/>
            <person name="Peng C."/>
            <person name="Polak P."/>
            <person name="Xiong Z."/>
            <person name="Kiezun A."/>
            <person name="Zhu Y."/>
            <person name="Chen Y."/>
            <person name="Kryukov G.V."/>
            <person name="Zhang Q."/>
            <person name="Peshkin L."/>
            <person name="Yang L."/>
            <person name="Bronson R.T."/>
            <person name="Buffenstein R."/>
            <person name="Wang B."/>
            <person name="Han C."/>
            <person name="Li Q."/>
            <person name="Chen L."/>
            <person name="Zhao W."/>
            <person name="Sunyaev S.R."/>
            <person name="Park T.J."/>
            <person name="Zhang G."/>
            <person name="Wang J."/>
            <person name="Gladyshev V.N."/>
        </authorList>
    </citation>
    <scope>NUCLEOTIDE SEQUENCE [LARGE SCALE GENOMIC DNA]</scope>
</reference>
<dbReference type="GeneID" id="101705908"/>
<dbReference type="eggNOG" id="KOG4041">
    <property type="taxonomic scope" value="Eukaryota"/>
</dbReference>
<dbReference type="EMBL" id="JH167041">
    <property type="protein sequence ID" value="EHB00813.1"/>
    <property type="molecule type" value="Genomic_DNA"/>
</dbReference>
<evidence type="ECO:0000256" key="1">
    <source>
        <dbReference type="ARBA" id="ARBA00002900"/>
    </source>
</evidence>
<keyword evidence="10" id="KW-1185">Reference proteome</keyword>
<sequence>MATSHRPIKGILKNKGSTTTSGGASAQQFRTSTQAVQRKKSQRWDEYNILATHLSSYRDHDLVKANEPGTPYVGVQDTREVTARDVKAKEVITLDMLAKKLAATDLFETKGSVEDEKSGEAHTNQFLLTKKEKQRQFEMKRKLLYSEGLNLKSAAQLLSEDLWDELDEDEKQESLTKENATTEVPADEDDLKAQLVNA</sequence>
<dbReference type="STRING" id="10181.G5AUV2"/>
<evidence type="ECO:0000256" key="3">
    <source>
        <dbReference type="ARBA" id="ARBA00022553"/>
    </source>
</evidence>
<evidence type="ECO:0000313" key="8">
    <source>
        <dbReference type="EMBL" id="EHB00813.1"/>
    </source>
</evidence>
<dbReference type="Pfam" id="PF04979">
    <property type="entry name" value="IPP-2"/>
    <property type="match status" value="1"/>
</dbReference>
<reference evidence="11" key="2">
    <citation type="submission" date="2025-04" db="UniProtKB">
        <authorList>
            <consortium name="RefSeq"/>
        </authorList>
    </citation>
    <scope>IDENTIFICATION</scope>
</reference>
<dbReference type="Gene3D" id="6.10.250.1050">
    <property type="match status" value="2"/>
</dbReference>
<dbReference type="RefSeq" id="XP_004850133.1">
    <property type="nucleotide sequence ID" value="XM_004850076.3"/>
</dbReference>
<evidence type="ECO:0000256" key="6">
    <source>
        <dbReference type="ARBA" id="ARBA00023277"/>
    </source>
</evidence>
<evidence type="ECO:0000313" key="9">
    <source>
        <dbReference type="Proteomes" id="UP000006813"/>
    </source>
</evidence>
<protein>
    <submittedName>
        <fullName evidence="8 11">Type-1 protein phosphatase inhibitor 4</fullName>
    </submittedName>
</protein>
<evidence type="ECO:0000313" key="10">
    <source>
        <dbReference type="Proteomes" id="UP000694906"/>
    </source>
</evidence>
<evidence type="ECO:0000256" key="4">
    <source>
        <dbReference type="ARBA" id="ARBA00022600"/>
    </source>
</evidence>
<feature type="region of interest" description="Disordered" evidence="7">
    <location>
        <begin position="165"/>
        <end position="198"/>
    </location>
</feature>
<keyword evidence="3" id="KW-0597">Phosphoprotein</keyword>
<dbReference type="InParanoid" id="G5AUV2"/>
<dbReference type="OrthoDB" id="551302at2759"/>
<dbReference type="InterPro" id="IPR007062">
    <property type="entry name" value="PPI-2"/>
</dbReference>
<proteinExistence type="inferred from homology"/>
<organism evidence="8 9">
    <name type="scientific">Heterocephalus glaber</name>
    <name type="common">Naked mole rat</name>
    <dbReference type="NCBI Taxonomy" id="10181"/>
    <lineage>
        <taxon>Eukaryota</taxon>
        <taxon>Metazoa</taxon>
        <taxon>Chordata</taxon>
        <taxon>Craniata</taxon>
        <taxon>Vertebrata</taxon>
        <taxon>Euteleostomi</taxon>
        <taxon>Mammalia</taxon>
        <taxon>Eutheria</taxon>
        <taxon>Euarchontoglires</taxon>
        <taxon>Glires</taxon>
        <taxon>Rodentia</taxon>
        <taxon>Hystricomorpha</taxon>
        <taxon>Bathyergidae</taxon>
        <taxon>Heterocephalus</taxon>
    </lineage>
</organism>
<accession>G5AUV2</accession>
<comment type="function">
    <text evidence="1">Inhibitor of protein-phosphatase 1.</text>
</comment>
<dbReference type="GO" id="GO:0005977">
    <property type="term" value="P:glycogen metabolic process"/>
    <property type="evidence" value="ECO:0007669"/>
    <property type="project" value="UniProtKB-KW"/>
</dbReference>
<dbReference type="Proteomes" id="UP000694906">
    <property type="component" value="Unplaced"/>
</dbReference>
<name>G5AUV2_HETGA</name>
<evidence type="ECO:0000256" key="5">
    <source>
        <dbReference type="ARBA" id="ARBA00023272"/>
    </source>
</evidence>
<keyword evidence="4" id="KW-0321">Glycogen metabolism</keyword>
<comment type="similarity">
    <text evidence="2">Belongs to the protein phosphatase inhibitor 2 family.</text>
</comment>
<dbReference type="GO" id="GO:0009966">
    <property type="term" value="P:regulation of signal transduction"/>
    <property type="evidence" value="ECO:0007669"/>
    <property type="project" value="InterPro"/>
</dbReference>
<dbReference type="AlphaFoldDB" id="G5AUV2"/>
<feature type="compositionally biased region" description="Polar residues" evidence="7">
    <location>
        <begin position="15"/>
        <end position="36"/>
    </location>
</feature>
<dbReference type="GO" id="GO:0004864">
    <property type="term" value="F:protein phosphatase inhibitor activity"/>
    <property type="evidence" value="ECO:0007669"/>
    <property type="project" value="UniProtKB-KW"/>
</dbReference>
<dbReference type="KEGG" id="hgl:101705908"/>
<dbReference type="Proteomes" id="UP000006813">
    <property type="component" value="Unassembled WGS sequence"/>
</dbReference>
<keyword evidence="6" id="KW-0119">Carbohydrate metabolism</keyword>
<keyword evidence="5 11" id="KW-0650">Protein phosphatase inhibitor</keyword>
<gene>
    <name evidence="11" type="primary">LOC101705908</name>
    <name evidence="8" type="ORF">GW7_13751</name>
</gene>
<dbReference type="PANTHER" id="PTHR12398:SF35">
    <property type="entry name" value="PROTEIN PHOSPHATASE INHIBITOR 2-RELATED"/>
    <property type="match status" value="1"/>
</dbReference>
<dbReference type="PANTHER" id="PTHR12398">
    <property type="entry name" value="PROTEIN PHOSPHATASE INHIBITOR"/>
    <property type="match status" value="1"/>
</dbReference>